<accession>A0AAV5TTI2</accession>
<gene>
    <name evidence="2" type="ORF">PENTCL1PPCAC_19886</name>
</gene>
<evidence type="ECO:0000256" key="1">
    <source>
        <dbReference type="SAM" id="MobiDB-lite"/>
    </source>
</evidence>
<sequence>NRQSSQNQISGLRRVVVIDSKKVSNTTRGASKVVAPGAAGGVGNSTSSISPSANLLRSLNLPTTRASSILPIVDWQVAHQLVSSTAGDPLKAVSSGGEVRNGLNQTQCSSVAPQVRVIASAQQPQSTPAGGAARNDVNQGALLNQQWPMLQFSPAVESRRFICFVCGVVVADPVSAVADQATMQANFAKMNRLQLAQLQVASAMGGKGVAVVCKTHSLHEWLQRLQQVGREQPQEVVKQQFLQQLQHLQQASRELPQLDAAKLQQPTTSRKRSHEDESVEEQSAVKQGGDGGQESVRVQDEAIGLKDEEIIDVKKVKMVEE</sequence>
<comment type="caution">
    <text evidence="2">The sequence shown here is derived from an EMBL/GenBank/DDBJ whole genome shotgun (WGS) entry which is preliminary data.</text>
</comment>
<dbReference type="Proteomes" id="UP001432027">
    <property type="component" value="Unassembled WGS sequence"/>
</dbReference>
<feature type="region of interest" description="Disordered" evidence="1">
    <location>
        <begin position="263"/>
        <end position="301"/>
    </location>
</feature>
<reference evidence="2" key="1">
    <citation type="submission" date="2023-10" db="EMBL/GenBank/DDBJ databases">
        <title>Genome assembly of Pristionchus species.</title>
        <authorList>
            <person name="Yoshida K."/>
            <person name="Sommer R.J."/>
        </authorList>
    </citation>
    <scope>NUCLEOTIDE SEQUENCE</scope>
    <source>
        <strain evidence="2">RS0144</strain>
    </source>
</reference>
<dbReference type="AlphaFoldDB" id="A0AAV5TTI2"/>
<protein>
    <submittedName>
        <fullName evidence="2">Uncharacterized protein</fullName>
    </submittedName>
</protein>
<evidence type="ECO:0000313" key="2">
    <source>
        <dbReference type="EMBL" id="GMS97711.1"/>
    </source>
</evidence>
<proteinExistence type="predicted"/>
<evidence type="ECO:0000313" key="3">
    <source>
        <dbReference type="Proteomes" id="UP001432027"/>
    </source>
</evidence>
<name>A0AAV5TTI2_9BILA</name>
<dbReference type="EMBL" id="BTSX01000004">
    <property type="protein sequence ID" value="GMS97711.1"/>
    <property type="molecule type" value="Genomic_DNA"/>
</dbReference>
<feature type="non-terminal residue" evidence="2">
    <location>
        <position position="1"/>
    </location>
</feature>
<keyword evidence="3" id="KW-1185">Reference proteome</keyword>
<organism evidence="2 3">
    <name type="scientific">Pristionchus entomophagus</name>
    <dbReference type="NCBI Taxonomy" id="358040"/>
    <lineage>
        <taxon>Eukaryota</taxon>
        <taxon>Metazoa</taxon>
        <taxon>Ecdysozoa</taxon>
        <taxon>Nematoda</taxon>
        <taxon>Chromadorea</taxon>
        <taxon>Rhabditida</taxon>
        <taxon>Rhabditina</taxon>
        <taxon>Diplogasteromorpha</taxon>
        <taxon>Diplogasteroidea</taxon>
        <taxon>Neodiplogasteridae</taxon>
        <taxon>Pristionchus</taxon>
    </lineage>
</organism>